<evidence type="ECO:0000313" key="7">
    <source>
        <dbReference type="Proteomes" id="UP001591681"/>
    </source>
</evidence>
<proteinExistence type="predicted"/>
<accession>A0ABD1KBL8</accession>
<protein>
    <recommendedName>
        <fullName evidence="5">Guanylate cyclase domain-containing protein</fullName>
    </recommendedName>
</protein>
<dbReference type="GO" id="GO:0005524">
    <property type="term" value="F:ATP binding"/>
    <property type="evidence" value="ECO:0007669"/>
    <property type="project" value="UniProtKB-KW"/>
</dbReference>
<evidence type="ECO:0000256" key="2">
    <source>
        <dbReference type="ARBA" id="ARBA00022840"/>
    </source>
</evidence>
<keyword evidence="7" id="KW-1185">Reference proteome</keyword>
<evidence type="ECO:0000313" key="6">
    <source>
        <dbReference type="EMBL" id="KAL2096533.1"/>
    </source>
</evidence>
<reference evidence="6 7" key="1">
    <citation type="submission" date="2024-09" db="EMBL/GenBank/DDBJ databases">
        <title>A chromosome-level genome assembly of Gray's grenadier anchovy, Coilia grayii.</title>
        <authorList>
            <person name="Fu Z."/>
        </authorList>
    </citation>
    <scope>NUCLEOTIDE SEQUENCE [LARGE SCALE GENOMIC DNA]</scope>
    <source>
        <strain evidence="6">G4</strain>
        <tissue evidence="6">Muscle</tissue>
    </source>
</reference>
<dbReference type="InterPro" id="IPR011990">
    <property type="entry name" value="TPR-like_helical_dom_sf"/>
</dbReference>
<feature type="compositionally biased region" description="Polar residues" evidence="4">
    <location>
        <begin position="1590"/>
        <end position="1604"/>
    </location>
</feature>
<dbReference type="PROSITE" id="PS50125">
    <property type="entry name" value="GUANYLATE_CYCLASE_2"/>
    <property type="match status" value="1"/>
</dbReference>
<evidence type="ECO:0000256" key="4">
    <source>
        <dbReference type="SAM" id="MobiDB-lite"/>
    </source>
</evidence>
<feature type="region of interest" description="Disordered" evidence="4">
    <location>
        <begin position="1573"/>
        <end position="1604"/>
    </location>
</feature>
<gene>
    <name evidence="6" type="ORF">ACEWY4_008681</name>
</gene>
<dbReference type="SUPFAM" id="SSF48452">
    <property type="entry name" value="TPR-like"/>
    <property type="match status" value="1"/>
</dbReference>
<dbReference type="EMBL" id="JBHFQA010000007">
    <property type="protein sequence ID" value="KAL2096533.1"/>
    <property type="molecule type" value="Genomic_DNA"/>
</dbReference>
<feature type="region of interest" description="Disordered" evidence="4">
    <location>
        <begin position="862"/>
        <end position="883"/>
    </location>
</feature>
<evidence type="ECO:0000256" key="3">
    <source>
        <dbReference type="ARBA" id="ARBA00023239"/>
    </source>
</evidence>
<keyword evidence="2" id="KW-0067">ATP-binding</keyword>
<dbReference type="GO" id="GO:0016829">
    <property type="term" value="F:lyase activity"/>
    <property type="evidence" value="ECO:0007669"/>
    <property type="project" value="UniProtKB-KW"/>
</dbReference>
<dbReference type="PANTHER" id="PTHR16305">
    <property type="entry name" value="TESTICULAR SOLUBLE ADENYLYL CYCLASE"/>
    <property type="match status" value="1"/>
</dbReference>
<dbReference type="FunFam" id="3.30.70.1230:FF:000021">
    <property type="entry name" value="Adenylate cyclase type 10"/>
    <property type="match status" value="1"/>
</dbReference>
<comment type="caution">
    <text evidence="6">The sequence shown here is derived from an EMBL/GenBank/DDBJ whole genome shotgun (WGS) entry which is preliminary data.</text>
</comment>
<sequence length="1604" mass="181937">MSSKKGYGADELTRTLNSYIGDIVTRDAILALWTVERSLLSEVISLVVKCSLNIQDNCGVRETAVGSVLRVKIGISAGKLSKVIMGNEDSQYFVVIGRAVDEVRLAEGLAVAGNIILSPNAWELCDRANIAVDFFEDERAVKVRYIKREPHFSVEEYEESVGKNVEHDNTIKDCVRKASRLMPNEERERFLQKYIMKTVLQKIDAEQPLEYLSEMRPATIVFINLQFKGEEADAEQCMAIHVASLGIGRQMVKHHGRINKGCTFLCLFGLPGDKREDESAHALQAAFGAHKFCQREIRRLRYVSVGVTTGPVFCGVVGHILRHEYTVIGKKVNLAARLMMHYPGVVSCDTETHHYSRLPPAYFAELPKKAMKGVRDPGPIYQFTARKVRITVGQSPMSVERDKEGPLLGFEKEMDVYSSAVKNFLEGRLSDTRTYSNVVIYGGGSGYGKSRILAEVVYRARREELRVVACELARTDIHQQNYTLQTLLALLLAVETCKSFAEREKVILSQIEEPDMRENLCLLNEILLVKFPVSNRVSLMDSETREKETKDFIMQIFCHMAKEAPCIYVMDQAHYVDRSSWGFLLEVLEQAHVMLFLSVLPYALQRQRTPELLRLLQAPRTTFLKLLGLEPSVIAQLACQILGVIRIPTELELFLVERSHGVPYYCRELLKSLYLSDMIYISELGEEEECKDLDMFFPGPSVDLPTSSRSKTEEEIKRKSMGADLPTQENSSAPKCRKMTALDESLSEGQKYVCLASKGAKFHEISIPLTLKGMALAHLDQLQPGEQMVVKCAAIIGHVFTTQMLANILPELTEDKLNDTLVSLFQAGTFLCGSRYESVIELTLGSEKYGMLSCYCEKDGRDKGDEEEEDEDRHGERQDVGPASQDGVWLCEVMRFRTALVKETAYDLWLQEQRREMHGKCATYLLKRAHRCAHCTADEFIFGHKAAVGRAMETHGGLDTQDSCEKALLGAPRYQDARRGVCVWQISVYVVDTLALLDDIIQSHQEGAKQSKKCRCAQVLEVVLNPMVRHWMGVGDVVKALYYLLEASAATIYLSKNLKALSYLNEAQTILENVKAGRPAFDTAAKGKVRICKFEKACVYRLKGEVLFNTGHLKDAEAMFGKALRLLNRRMPITRFTAAAKLLYERMRRLHLNSLHLHSPKEKRLAVLHEQICSLSYMWKINCIKRLPNIHRAMLAITMEGNSATRTAQQHKLMFCMLDMFQFSQVSGQEEECHGYEQKLLELCAELPDTPEAYGLISHFIRNLCIVRLCEGRLEDAIQYGFQARRVIRVLNQMGVDMWLMANLCTPMLFTNRYSSCMQMTLRLEHLSNVTGVSTGKGWFYTSCFNCMLYAGFMVRQLDECLMFVQESQSDPCLLADKGLMFTLYSALALWYMRLRHWARARVYYTKASSVSGDTPSTLQSISGCLMFLEANVLLFRKALTEQNPRIQDIYQSTLKWFADYKKRYSTNHIYQARMLHLRAYLNQLSGQEVAAQQLLQRALLLCEAQGNKLERSWIRQSQDAWQESAEEQGKRFASWFVATLTMPVWDEACPPSPEEMKQHRYVLTVSSRRPLQTVAETDGEKLKGRGETTVGSVTPSNSEASWS</sequence>
<name>A0ABD1KBL8_9TELE</name>
<dbReference type="PANTHER" id="PTHR16305:SF28">
    <property type="entry name" value="GUANYLATE CYCLASE DOMAIN-CONTAINING PROTEIN"/>
    <property type="match status" value="1"/>
</dbReference>
<evidence type="ECO:0000256" key="1">
    <source>
        <dbReference type="ARBA" id="ARBA00022741"/>
    </source>
</evidence>
<feature type="region of interest" description="Disordered" evidence="4">
    <location>
        <begin position="704"/>
        <end position="733"/>
    </location>
</feature>
<dbReference type="Pfam" id="PF00211">
    <property type="entry name" value="Guanylate_cyc"/>
    <property type="match status" value="1"/>
</dbReference>
<dbReference type="InterPro" id="IPR001054">
    <property type="entry name" value="A/G_cyclase"/>
</dbReference>
<dbReference type="FunFam" id="3.30.70.1230:FF:000017">
    <property type="entry name" value="Adenylate cyclase type 10"/>
    <property type="match status" value="1"/>
</dbReference>
<evidence type="ECO:0000259" key="5">
    <source>
        <dbReference type="PROSITE" id="PS50125"/>
    </source>
</evidence>
<dbReference type="SUPFAM" id="SSF52540">
    <property type="entry name" value="P-loop containing nucleoside triphosphate hydrolases"/>
    <property type="match status" value="1"/>
</dbReference>
<dbReference type="InterPro" id="IPR029787">
    <property type="entry name" value="Nucleotide_cyclase"/>
</dbReference>
<dbReference type="Gene3D" id="3.30.70.1230">
    <property type="entry name" value="Nucleotide cyclase"/>
    <property type="match status" value="2"/>
</dbReference>
<dbReference type="Proteomes" id="UP001591681">
    <property type="component" value="Unassembled WGS sequence"/>
</dbReference>
<feature type="domain" description="Guanylate cyclase" evidence="5">
    <location>
        <begin position="261"/>
        <end position="339"/>
    </location>
</feature>
<dbReference type="SUPFAM" id="SSF55073">
    <property type="entry name" value="Nucleotide cyclase"/>
    <property type="match status" value="2"/>
</dbReference>
<dbReference type="CDD" id="cd07302">
    <property type="entry name" value="CHD"/>
    <property type="match status" value="1"/>
</dbReference>
<dbReference type="InterPro" id="IPR027417">
    <property type="entry name" value="P-loop_NTPase"/>
</dbReference>
<keyword evidence="3" id="KW-0456">Lyase</keyword>
<keyword evidence="1" id="KW-0547">Nucleotide-binding</keyword>
<organism evidence="6 7">
    <name type="scientific">Coilia grayii</name>
    <name type="common">Gray's grenadier anchovy</name>
    <dbReference type="NCBI Taxonomy" id="363190"/>
    <lineage>
        <taxon>Eukaryota</taxon>
        <taxon>Metazoa</taxon>
        <taxon>Chordata</taxon>
        <taxon>Craniata</taxon>
        <taxon>Vertebrata</taxon>
        <taxon>Euteleostomi</taxon>
        <taxon>Actinopterygii</taxon>
        <taxon>Neopterygii</taxon>
        <taxon>Teleostei</taxon>
        <taxon>Clupei</taxon>
        <taxon>Clupeiformes</taxon>
        <taxon>Clupeoidei</taxon>
        <taxon>Engraulidae</taxon>
        <taxon>Coilinae</taxon>
        <taxon>Coilia</taxon>
    </lineage>
</organism>